<dbReference type="OrthoDB" id="1165939at2759"/>
<proteinExistence type="predicted"/>
<feature type="compositionally biased region" description="Low complexity" evidence="1">
    <location>
        <begin position="80"/>
        <end position="107"/>
    </location>
</feature>
<dbReference type="PANTHER" id="PTHR35725:SF4">
    <property type="entry name" value="CLASSICAL ARABINOGALACTAN PROTEIN 26"/>
    <property type="match status" value="1"/>
</dbReference>
<organism evidence="3 4">
    <name type="scientific">Pisum sativum</name>
    <name type="common">Garden pea</name>
    <name type="synonym">Lathyrus oleraceus</name>
    <dbReference type="NCBI Taxonomy" id="3888"/>
    <lineage>
        <taxon>Eukaryota</taxon>
        <taxon>Viridiplantae</taxon>
        <taxon>Streptophyta</taxon>
        <taxon>Embryophyta</taxon>
        <taxon>Tracheophyta</taxon>
        <taxon>Spermatophyta</taxon>
        <taxon>Magnoliopsida</taxon>
        <taxon>eudicotyledons</taxon>
        <taxon>Gunneridae</taxon>
        <taxon>Pentapetalae</taxon>
        <taxon>rosids</taxon>
        <taxon>fabids</taxon>
        <taxon>Fabales</taxon>
        <taxon>Fabaceae</taxon>
        <taxon>Papilionoideae</taxon>
        <taxon>50 kb inversion clade</taxon>
        <taxon>NPAAA clade</taxon>
        <taxon>Hologalegina</taxon>
        <taxon>IRL clade</taxon>
        <taxon>Fabeae</taxon>
        <taxon>Lathyrus</taxon>
    </lineage>
</organism>
<feature type="compositionally biased region" description="Low complexity" evidence="1">
    <location>
        <begin position="61"/>
        <end position="70"/>
    </location>
</feature>
<comment type="caution">
    <text evidence="3">The sequence shown here is derived from an EMBL/GenBank/DDBJ whole genome shotgun (WGS) entry which is preliminary data.</text>
</comment>
<keyword evidence="2" id="KW-0732">Signal</keyword>
<name>A0A9D4WBX6_PEA</name>
<evidence type="ECO:0000256" key="2">
    <source>
        <dbReference type="SAM" id="SignalP"/>
    </source>
</evidence>
<dbReference type="Proteomes" id="UP001058974">
    <property type="component" value="Chromosome 6"/>
</dbReference>
<feature type="region of interest" description="Disordered" evidence="1">
    <location>
        <begin position="45"/>
        <end position="108"/>
    </location>
</feature>
<keyword evidence="4" id="KW-1185">Reference proteome</keyword>
<evidence type="ECO:0000313" key="3">
    <source>
        <dbReference type="EMBL" id="KAI5399236.1"/>
    </source>
</evidence>
<dbReference type="Gramene" id="Psat06G0456800-T1">
    <property type="protein sequence ID" value="KAI5399236.1"/>
    <property type="gene ID" value="KIW84_064568"/>
</dbReference>
<reference evidence="3 4" key="1">
    <citation type="journal article" date="2022" name="Nat. Genet.">
        <title>Improved pea reference genome and pan-genome highlight genomic features and evolutionary characteristics.</title>
        <authorList>
            <person name="Yang T."/>
            <person name="Liu R."/>
            <person name="Luo Y."/>
            <person name="Hu S."/>
            <person name="Wang D."/>
            <person name="Wang C."/>
            <person name="Pandey M.K."/>
            <person name="Ge S."/>
            <person name="Xu Q."/>
            <person name="Li N."/>
            <person name="Li G."/>
            <person name="Huang Y."/>
            <person name="Saxena R.K."/>
            <person name="Ji Y."/>
            <person name="Li M."/>
            <person name="Yan X."/>
            <person name="He Y."/>
            <person name="Liu Y."/>
            <person name="Wang X."/>
            <person name="Xiang C."/>
            <person name="Varshney R.K."/>
            <person name="Ding H."/>
            <person name="Gao S."/>
            <person name="Zong X."/>
        </authorList>
    </citation>
    <scope>NUCLEOTIDE SEQUENCE [LARGE SCALE GENOMIC DNA]</scope>
    <source>
        <strain evidence="3 4">cv. Zhongwan 6</strain>
    </source>
</reference>
<evidence type="ECO:0000313" key="4">
    <source>
        <dbReference type="Proteomes" id="UP001058974"/>
    </source>
</evidence>
<dbReference type="AlphaFoldDB" id="A0A9D4WBX6"/>
<protein>
    <recommendedName>
        <fullName evidence="5">Classical arabinogalactan protein 26-like</fullName>
    </recommendedName>
</protein>
<dbReference type="InterPro" id="IPR039346">
    <property type="entry name" value="AGP25/26"/>
</dbReference>
<dbReference type="PANTHER" id="PTHR35725">
    <property type="entry name" value="CLASSICAL ARABINOGALACTAN PROTEIN 26"/>
    <property type="match status" value="1"/>
</dbReference>
<dbReference type="EMBL" id="JAMSHJ010000006">
    <property type="protein sequence ID" value="KAI5399236.1"/>
    <property type="molecule type" value="Genomic_DNA"/>
</dbReference>
<evidence type="ECO:0008006" key="5">
    <source>
        <dbReference type="Google" id="ProtNLM"/>
    </source>
</evidence>
<feature type="signal peptide" evidence="2">
    <location>
        <begin position="1"/>
        <end position="22"/>
    </location>
</feature>
<accession>A0A9D4WBX6</accession>
<sequence length="133" mass="13589">MASFSSFSAIFMASMIVSCSCSLDSAKNMHVSAISEAPLFSPTLSPDMEPLFPSPGRTAFSPSDSSLPTIPSSPSPPNPDISSHQGPGSASPPSESESISPALSPSSQGASLPIFSTSHLAVILISIIQLHGM</sequence>
<feature type="chain" id="PRO_5039238702" description="Classical arabinogalactan protein 26-like" evidence="2">
    <location>
        <begin position="23"/>
        <end position="133"/>
    </location>
</feature>
<evidence type="ECO:0000256" key="1">
    <source>
        <dbReference type="SAM" id="MobiDB-lite"/>
    </source>
</evidence>
<gene>
    <name evidence="3" type="ORF">KIW84_064568</name>
</gene>